<dbReference type="AlphaFoldDB" id="A0AB34FQX5"/>
<dbReference type="EMBL" id="JAQHRD010000005">
    <property type="protein sequence ID" value="KAJ6440771.1"/>
    <property type="molecule type" value="Genomic_DNA"/>
</dbReference>
<keyword evidence="2" id="KW-0472">Membrane</keyword>
<evidence type="ECO:0000313" key="3">
    <source>
        <dbReference type="EMBL" id="KAJ6440771.1"/>
    </source>
</evidence>
<sequence>MALRHKRGISPLRRDHYHHDAPATAAAPTMTQPHAPPIGYVLEWTSGATQTRQRRRHALCGVEDLRTELLAGRDDAVAAAAPGSGRMLVIRAPLAAAAGDAAAGGGGGGRGGDGRGGLRDEVVGALGSIAGVDGGFLAAHEEGGVWRPRVRSRRARWWCWAYPEITTTPTTTAAEGGGRAAGGEGLAVCRASLWLASQIPILFINDRAATSTPLSPLPPSSGSTAAVAAAAVAARPTPKLRHQDAATTASRLGKQPSGGRYGATGTSPPSAASSAAISMAMASRADEDGGDSSSSRRRREVSTKTAERAWALEEELWDALVLMGGGGGTSGHPLDVSIEELVGELVYERWAAWLAGRQRRRQQHHCTASSSSPPSLPSLWAAMAALEQNLDEARHLARQGRVLEAVSPSAWGDLLQRVQARVHLAQMPGAYPPPSPPPASSSPSPSSSSSPSSMVPAGAAAAAGEAGARGETSLGSGSRAARGAIEGTTRGAGDDLIDERSLDRIAYLGGLLLPVTVVAGVLSIEGDYGPEGSNFWVFWVASLVASAAALLVIYADQLRSLEVWLEVPDDVDADDQLQQHHHHHHHQRQDEAAVEAQVLGAAANGTTVRPAARYLVQRWQDGSARRTWRRDRLGWGGAVKKMSGYYRWKGDAGVRFGHPGDAVRVWTDGVR</sequence>
<accession>A0AB34FQX5</accession>
<proteinExistence type="predicted"/>
<feature type="compositionally biased region" description="Low complexity" evidence="1">
    <location>
        <begin position="441"/>
        <end position="466"/>
    </location>
</feature>
<feature type="region of interest" description="Disordered" evidence="1">
    <location>
        <begin position="427"/>
        <end position="493"/>
    </location>
</feature>
<organism evidence="3 4">
    <name type="scientific">Purpureocillium lavendulum</name>
    <dbReference type="NCBI Taxonomy" id="1247861"/>
    <lineage>
        <taxon>Eukaryota</taxon>
        <taxon>Fungi</taxon>
        <taxon>Dikarya</taxon>
        <taxon>Ascomycota</taxon>
        <taxon>Pezizomycotina</taxon>
        <taxon>Sordariomycetes</taxon>
        <taxon>Hypocreomycetidae</taxon>
        <taxon>Hypocreales</taxon>
        <taxon>Ophiocordycipitaceae</taxon>
        <taxon>Purpureocillium</taxon>
    </lineage>
</organism>
<protein>
    <submittedName>
        <fullName evidence="3">Manganese iron superoxide dismutase, binding site</fullName>
    </submittedName>
</protein>
<evidence type="ECO:0000256" key="2">
    <source>
        <dbReference type="SAM" id="Phobius"/>
    </source>
</evidence>
<feature type="transmembrane region" description="Helical" evidence="2">
    <location>
        <begin position="505"/>
        <end position="524"/>
    </location>
</feature>
<dbReference type="Proteomes" id="UP001163105">
    <property type="component" value="Unassembled WGS sequence"/>
</dbReference>
<feature type="transmembrane region" description="Helical" evidence="2">
    <location>
        <begin position="536"/>
        <end position="555"/>
    </location>
</feature>
<comment type="caution">
    <text evidence="3">The sequence shown here is derived from an EMBL/GenBank/DDBJ whole genome shotgun (WGS) entry which is preliminary data.</text>
</comment>
<gene>
    <name evidence="3" type="ORF">O9K51_06562</name>
</gene>
<evidence type="ECO:0000256" key="1">
    <source>
        <dbReference type="SAM" id="MobiDB-lite"/>
    </source>
</evidence>
<feature type="compositionally biased region" description="Low complexity" evidence="1">
    <location>
        <begin position="267"/>
        <end position="283"/>
    </location>
</feature>
<name>A0AB34FQX5_9HYPO</name>
<keyword evidence="4" id="KW-1185">Reference proteome</keyword>
<evidence type="ECO:0000313" key="4">
    <source>
        <dbReference type="Proteomes" id="UP001163105"/>
    </source>
</evidence>
<feature type="compositionally biased region" description="Pro residues" evidence="1">
    <location>
        <begin position="430"/>
        <end position="440"/>
    </location>
</feature>
<keyword evidence="2" id="KW-1133">Transmembrane helix</keyword>
<feature type="region of interest" description="Disordered" evidence="1">
    <location>
        <begin position="228"/>
        <end position="305"/>
    </location>
</feature>
<keyword evidence="2" id="KW-0812">Transmembrane</keyword>
<reference evidence="3" key="1">
    <citation type="submission" date="2023-01" db="EMBL/GenBank/DDBJ databases">
        <title>The growth and conidiation of Purpureocillium lavendulum are regulated by nitrogen source and histone H3K14 acetylation.</title>
        <authorList>
            <person name="Tang P."/>
            <person name="Han J."/>
            <person name="Zhang C."/>
            <person name="Tang P."/>
            <person name="Qi F."/>
            <person name="Zhang K."/>
            <person name="Liang L."/>
        </authorList>
    </citation>
    <scope>NUCLEOTIDE SEQUENCE</scope>
    <source>
        <strain evidence="3">YMF1.00683</strain>
    </source>
</reference>